<gene>
    <name evidence="2" type="ORF">PRIO_3602</name>
</gene>
<evidence type="ECO:0000256" key="1">
    <source>
        <dbReference type="SAM" id="Phobius"/>
    </source>
</evidence>
<dbReference type="AlphaFoldDB" id="A0A0E4CX53"/>
<keyword evidence="1" id="KW-0812">Transmembrane</keyword>
<name>A0A0E4CX53_9BACL</name>
<proteinExistence type="predicted"/>
<evidence type="ECO:0000313" key="2">
    <source>
        <dbReference type="EMBL" id="CQR56005.1"/>
    </source>
</evidence>
<dbReference type="Proteomes" id="UP000033163">
    <property type="component" value="Chromosome I"/>
</dbReference>
<dbReference type="EMBL" id="LN831776">
    <property type="protein sequence ID" value="CQR56005.1"/>
    <property type="molecule type" value="Genomic_DNA"/>
</dbReference>
<reference evidence="3" key="1">
    <citation type="submission" date="2015-03" db="EMBL/GenBank/DDBJ databases">
        <authorList>
            <person name="Wibberg D."/>
        </authorList>
    </citation>
    <scope>NUCLEOTIDE SEQUENCE [LARGE SCALE GENOMIC DNA]</scope>
</reference>
<keyword evidence="1" id="KW-0472">Membrane</keyword>
<feature type="transmembrane region" description="Helical" evidence="1">
    <location>
        <begin position="6"/>
        <end position="24"/>
    </location>
</feature>
<keyword evidence="1" id="KW-1133">Transmembrane helix</keyword>
<feature type="transmembrane region" description="Helical" evidence="1">
    <location>
        <begin position="36"/>
        <end position="55"/>
    </location>
</feature>
<accession>A0A0E4CX53</accession>
<sequence length="84" mass="9536">MMLTRMAGILGIMLSAAVIMILEVPYMLRKRLKKELWVFSILLLLGVGISSAKALQWTIPTPLDWITAVYKPFTEFLTRIGLIK</sequence>
<protein>
    <submittedName>
        <fullName evidence="2">Putative membrane protein</fullName>
    </submittedName>
</protein>
<organism evidence="2 3">
    <name type="scientific">Paenibacillus riograndensis SBR5</name>
    <dbReference type="NCBI Taxonomy" id="1073571"/>
    <lineage>
        <taxon>Bacteria</taxon>
        <taxon>Bacillati</taxon>
        <taxon>Bacillota</taxon>
        <taxon>Bacilli</taxon>
        <taxon>Bacillales</taxon>
        <taxon>Paenibacillaceae</taxon>
        <taxon>Paenibacillus</taxon>
        <taxon>Paenibacillus sonchi group</taxon>
    </lineage>
</organism>
<dbReference type="KEGG" id="pri:PRIO_3602"/>
<evidence type="ECO:0000313" key="3">
    <source>
        <dbReference type="Proteomes" id="UP000033163"/>
    </source>
</evidence>
<dbReference type="RefSeq" id="WP_020433944.1">
    <property type="nucleotide sequence ID" value="NZ_AGBD01001823.1"/>
</dbReference>
<dbReference type="PATRIC" id="fig|1073571.4.peg.3853"/>
<dbReference type="HOGENOM" id="CLU_194269_0_2_9"/>